<feature type="region of interest" description="Disordered" evidence="4">
    <location>
        <begin position="110"/>
        <end position="181"/>
    </location>
</feature>
<evidence type="ECO:0000259" key="5">
    <source>
        <dbReference type="PROSITE" id="PS50158"/>
    </source>
</evidence>
<feature type="region of interest" description="Disordered" evidence="4">
    <location>
        <begin position="941"/>
        <end position="964"/>
    </location>
</feature>
<dbReference type="InterPro" id="IPR001878">
    <property type="entry name" value="Znf_CCHC"/>
</dbReference>
<sequence length="1085" mass="121525">MAIEEEIRVRLPSPLAYRRPAMPLSREPEKPAARKSLPRGMFWIPASLTVVKPATINKGLVTVSKPKTLNKGTAPVAGPATLNKGVTKTVGSSPTLKKKMTQTVVGTTTINKGSRTKTAQGAVSAQKPGASSRTEPKGVHVDHYPGGSKRRDPSGSKTKKQAGTRKHVRFAAEPMPRVMGTTKFGRYQSLEQEEAEMFPEGEFPQRTPIPEERRDHENTATERAGGPSRSQQTQSIRRSTIKNLPREVKPKTGQKKSEAPPKSKGLTTPEVAKPKEQKDRQKAIKTITSVIGTDKVPIKQMKELAEALAKFNKKEAPTPAVNRVNETAQGKEQGNKTKRPDYEFDLKTLCVTTYTHRSMAELAEKLKAQKGLAPKWRKITRNIFRCYNCGGAGHMLRKCKKPLRRRFPTGLFNPDEYSQGDLQVLSRKLRAGGLFKLDPETKKKPEEKPETAARNIYGRYTFLAEQENFKTNKKDEEEETPLGRGWSPKGMFIGCRSKKDRTLKQKGVGGHADVKESSKEEPEEAAGIEIDASSRRSDNAEKGGNAAMAQSRTDREEAPEEQKKSGTSDVTKAEEVPTPQGISREEPRTQTGTNSADKQDGDAVRTQSINIEEAFTLEAKTTPRAAKTVREALRSRKINTRRMYASINKTNSGKQGKRLATIQEESYEYSTTGEAEVTSQTKADAQNLEDLKALLDKMLEIEESVGEVPIILVESEQGTEENAGIKPEEEESLEYSKSTPVNEDVDSREGVMSRFDSNLIVPTPSETVAKQEHTDKITADETPKSEPEREETPEPEPTPEKGYGLSMELVEFEDLNYDDEIFNTPEDQQEQIFGILEDQDEQTLGQELAEGDNSEVSEEEMPEPESTPESRSRAQLQEWLDALEQITFGSQAGDVEAGNLLRQRLAELEQKVLQEEAEENQAADQGIKEDIDPEVEDLVDAQNDKGDNEIAERAQVEVPRRPQASKIVEAPKRLNYIMLPEEVPRTEPVKGKNRKEIDNLFRKLLEEDSEGDDETEEEAEARLIAENNARWERCLEYRRKYCEEYGSNGSDDDEPEPPQDFRGNTMYEDDPSDDEEFYNRNSIWE</sequence>
<feature type="compositionally biased region" description="Polar residues" evidence="4">
    <location>
        <begin position="110"/>
        <end position="133"/>
    </location>
</feature>
<dbReference type="AlphaFoldDB" id="A0AAD7IND9"/>
<dbReference type="SUPFAM" id="SSF57756">
    <property type="entry name" value="Retrovirus zinc finger-like domains"/>
    <property type="match status" value="1"/>
</dbReference>
<keyword evidence="1" id="KW-0507">mRNA processing</keyword>
<feature type="compositionally biased region" description="Acidic residues" evidence="4">
    <location>
        <begin position="849"/>
        <end position="863"/>
    </location>
</feature>
<name>A0AAD7IND9_9AGAR</name>
<evidence type="ECO:0000256" key="4">
    <source>
        <dbReference type="SAM" id="MobiDB-lite"/>
    </source>
</evidence>
<feature type="compositionally biased region" description="Basic and acidic residues" evidence="4">
    <location>
        <begin position="552"/>
        <end position="575"/>
    </location>
</feature>
<reference evidence="6" key="1">
    <citation type="submission" date="2023-03" db="EMBL/GenBank/DDBJ databases">
        <title>Massive genome expansion in bonnet fungi (Mycena s.s.) driven by repeated elements and novel gene families across ecological guilds.</title>
        <authorList>
            <consortium name="Lawrence Berkeley National Laboratory"/>
            <person name="Harder C.B."/>
            <person name="Miyauchi S."/>
            <person name="Viragh M."/>
            <person name="Kuo A."/>
            <person name="Thoen E."/>
            <person name="Andreopoulos B."/>
            <person name="Lu D."/>
            <person name="Skrede I."/>
            <person name="Drula E."/>
            <person name="Henrissat B."/>
            <person name="Morin E."/>
            <person name="Kohler A."/>
            <person name="Barry K."/>
            <person name="LaButti K."/>
            <person name="Morin E."/>
            <person name="Salamov A."/>
            <person name="Lipzen A."/>
            <person name="Mereny Z."/>
            <person name="Hegedus B."/>
            <person name="Baldrian P."/>
            <person name="Stursova M."/>
            <person name="Weitz H."/>
            <person name="Taylor A."/>
            <person name="Grigoriev I.V."/>
            <person name="Nagy L.G."/>
            <person name="Martin F."/>
            <person name="Kauserud H."/>
        </authorList>
    </citation>
    <scope>NUCLEOTIDE SEQUENCE</scope>
    <source>
        <strain evidence="6">CBHHK182m</strain>
    </source>
</reference>
<evidence type="ECO:0000313" key="6">
    <source>
        <dbReference type="EMBL" id="KAJ7745283.1"/>
    </source>
</evidence>
<feature type="compositionally biased region" description="Basic and acidic residues" evidence="4">
    <location>
        <begin position="209"/>
        <end position="220"/>
    </location>
</feature>
<feature type="region of interest" description="Disordered" evidence="4">
    <location>
        <begin position="1044"/>
        <end position="1085"/>
    </location>
</feature>
<feature type="region of interest" description="Disordered" evidence="4">
    <location>
        <begin position="468"/>
        <end position="613"/>
    </location>
</feature>
<comment type="caution">
    <text evidence="6">The sequence shown here is derived from an EMBL/GenBank/DDBJ whole genome shotgun (WGS) entry which is preliminary data.</text>
</comment>
<keyword evidence="7" id="KW-1185">Reference proteome</keyword>
<feature type="region of interest" description="Disordered" evidence="4">
    <location>
        <begin position="193"/>
        <end position="282"/>
    </location>
</feature>
<feature type="compositionally biased region" description="Basic and acidic residues" evidence="4">
    <location>
        <begin position="769"/>
        <end position="792"/>
    </location>
</feature>
<feature type="region of interest" description="Disordered" evidence="4">
    <location>
        <begin position="712"/>
        <end position="808"/>
    </location>
</feature>
<feature type="compositionally biased region" description="Low complexity" evidence="4">
    <location>
        <begin position="228"/>
        <end position="238"/>
    </location>
</feature>
<feature type="coiled-coil region" evidence="3">
    <location>
        <begin position="898"/>
        <end position="925"/>
    </location>
</feature>
<dbReference type="InterPro" id="IPR036875">
    <property type="entry name" value="Znf_CCHC_sf"/>
</dbReference>
<dbReference type="GO" id="GO:0003676">
    <property type="term" value="F:nucleic acid binding"/>
    <property type="evidence" value="ECO:0007669"/>
    <property type="project" value="InterPro"/>
</dbReference>
<dbReference type="Pfam" id="PF00098">
    <property type="entry name" value="zf-CCHC"/>
    <property type="match status" value="1"/>
</dbReference>
<feature type="compositionally biased region" description="Basic and acidic residues" evidence="4">
    <location>
        <begin position="134"/>
        <end position="154"/>
    </location>
</feature>
<evidence type="ECO:0000256" key="1">
    <source>
        <dbReference type="ARBA" id="ARBA00022664"/>
    </source>
</evidence>
<keyword evidence="2" id="KW-0862">Zinc</keyword>
<dbReference type="SMART" id="SM00343">
    <property type="entry name" value="ZnF_C2HC"/>
    <property type="match status" value="1"/>
</dbReference>
<feature type="compositionally biased region" description="Basic and acidic residues" evidence="4">
    <location>
        <begin position="942"/>
        <end position="960"/>
    </location>
</feature>
<feature type="compositionally biased region" description="Acidic residues" evidence="4">
    <location>
        <begin position="1067"/>
        <end position="1076"/>
    </location>
</feature>
<feature type="compositionally biased region" description="Basic and acidic residues" evidence="4">
    <location>
        <begin position="244"/>
        <end position="261"/>
    </location>
</feature>
<accession>A0AAD7IND9</accession>
<dbReference type="GO" id="GO:0006397">
    <property type="term" value="P:mRNA processing"/>
    <property type="evidence" value="ECO:0007669"/>
    <property type="project" value="UniProtKB-KW"/>
</dbReference>
<dbReference type="PROSITE" id="PS50158">
    <property type="entry name" value="ZF_CCHC"/>
    <property type="match status" value="1"/>
</dbReference>
<protein>
    <recommendedName>
        <fullName evidence="5">CCHC-type domain-containing protein</fullName>
    </recommendedName>
</protein>
<evidence type="ECO:0000256" key="2">
    <source>
        <dbReference type="PROSITE-ProRule" id="PRU00047"/>
    </source>
</evidence>
<feature type="compositionally biased region" description="Basic residues" evidence="4">
    <location>
        <begin position="157"/>
        <end position="169"/>
    </location>
</feature>
<evidence type="ECO:0000313" key="7">
    <source>
        <dbReference type="Proteomes" id="UP001215598"/>
    </source>
</evidence>
<evidence type="ECO:0000256" key="3">
    <source>
        <dbReference type="SAM" id="Coils"/>
    </source>
</evidence>
<dbReference type="GO" id="GO:0008270">
    <property type="term" value="F:zinc ion binding"/>
    <property type="evidence" value="ECO:0007669"/>
    <property type="project" value="UniProtKB-KW"/>
</dbReference>
<dbReference type="Proteomes" id="UP001215598">
    <property type="component" value="Unassembled WGS sequence"/>
</dbReference>
<proteinExistence type="predicted"/>
<gene>
    <name evidence="6" type="ORF">B0H16DRAFT_1462798</name>
</gene>
<feature type="region of interest" description="Disordered" evidence="4">
    <location>
        <begin position="837"/>
        <end position="874"/>
    </location>
</feature>
<keyword evidence="2" id="KW-0479">Metal-binding</keyword>
<feature type="domain" description="CCHC-type" evidence="5">
    <location>
        <begin position="385"/>
        <end position="401"/>
    </location>
</feature>
<feature type="compositionally biased region" description="Basic and acidic residues" evidence="4">
    <location>
        <begin position="532"/>
        <end position="541"/>
    </location>
</feature>
<feature type="compositionally biased region" description="Basic and acidic residues" evidence="4">
    <location>
        <begin position="272"/>
        <end position="282"/>
    </location>
</feature>
<keyword evidence="2" id="KW-0863">Zinc-finger</keyword>
<organism evidence="6 7">
    <name type="scientific">Mycena metata</name>
    <dbReference type="NCBI Taxonomy" id="1033252"/>
    <lineage>
        <taxon>Eukaryota</taxon>
        <taxon>Fungi</taxon>
        <taxon>Dikarya</taxon>
        <taxon>Basidiomycota</taxon>
        <taxon>Agaricomycotina</taxon>
        <taxon>Agaricomycetes</taxon>
        <taxon>Agaricomycetidae</taxon>
        <taxon>Agaricales</taxon>
        <taxon>Marasmiineae</taxon>
        <taxon>Mycenaceae</taxon>
        <taxon>Mycena</taxon>
    </lineage>
</organism>
<keyword evidence="3" id="KW-0175">Coiled coil</keyword>
<dbReference type="EMBL" id="JARKIB010000083">
    <property type="protein sequence ID" value="KAJ7745283.1"/>
    <property type="molecule type" value="Genomic_DNA"/>
</dbReference>